<dbReference type="Pfam" id="PF08852">
    <property type="entry name" value="DUF1822"/>
    <property type="match status" value="1"/>
</dbReference>
<evidence type="ECO:0000313" key="2">
    <source>
        <dbReference type="Proteomes" id="UP001199525"/>
    </source>
</evidence>
<sequence length="319" mass="36007">MSSTETPCLKITLGQEAHAIARQFAVEQTTPQKGKQIYLNTLAVYAVYSYLKWLWIDTALEEGDSWHPLKRALFDVADLVLPNIGKLECRPVQPGETVIFLPPEVMENRIGYVAVQFSEQLNEVQLLGFVKRVNIPSDWQQIPLASLKPLNFLFDCIPDAVAHPALSASQIRVNLNQWFENLFENSWMALEEVFSSINDKKFALRTISSKREGNVARAKIIDLGLQVGNQSVVLLIAIAPYSEDKVEILVQLHPLNGKTYLPSNLRLNLLSESEENIQEVVSRSNDNFIQLKRFRGYSGEGFNIQVSNGDFTIKEAFVI</sequence>
<dbReference type="InterPro" id="IPR014951">
    <property type="entry name" value="DUF1822"/>
</dbReference>
<proteinExistence type="predicted"/>
<reference evidence="1 2" key="1">
    <citation type="journal article" date="2021" name="Microorganisms">
        <title>Genome Evolution of Filamentous Cyanobacterium Nostoc Species: From Facultative Symbiosis to Free Living.</title>
        <authorList>
            <person name="Huo D."/>
            <person name="Li H."/>
            <person name="Cai F."/>
            <person name="Guo X."/>
            <person name="Qiao Z."/>
            <person name="Wang W."/>
            <person name="Yu G."/>
            <person name="Li R."/>
        </authorList>
    </citation>
    <scope>NUCLEOTIDE SEQUENCE [LARGE SCALE GENOMIC DNA]</scope>
    <source>
        <strain evidence="1 2">CHAB 5714</strain>
    </source>
</reference>
<dbReference type="Proteomes" id="UP001199525">
    <property type="component" value="Unassembled WGS sequence"/>
</dbReference>
<comment type="caution">
    <text evidence="1">The sequence shown here is derived from an EMBL/GenBank/DDBJ whole genome shotgun (WGS) entry which is preliminary data.</text>
</comment>
<evidence type="ECO:0000313" key="1">
    <source>
        <dbReference type="EMBL" id="MCC5602135.1"/>
    </source>
</evidence>
<gene>
    <name evidence="1" type="ORF">LC586_23780</name>
</gene>
<dbReference type="RefSeq" id="WP_229487105.1">
    <property type="nucleotide sequence ID" value="NZ_JAIVFQ010000044.1"/>
</dbReference>
<accession>A0ABS8ID49</accession>
<protein>
    <submittedName>
        <fullName evidence="1">DUF1822 family protein</fullName>
    </submittedName>
</protein>
<organism evidence="1 2">
    <name type="scientific">Nostoc favosum CHAB5714</name>
    <dbReference type="NCBI Taxonomy" id="2780399"/>
    <lineage>
        <taxon>Bacteria</taxon>
        <taxon>Bacillati</taxon>
        <taxon>Cyanobacteriota</taxon>
        <taxon>Cyanophyceae</taxon>
        <taxon>Nostocales</taxon>
        <taxon>Nostocaceae</taxon>
        <taxon>Nostoc</taxon>
        <taxon>Nostoc favosum</taxon>
    </lineage>
</organism>
<name>A0ABS8ID49_9NOSO</name>
<dbReference type="EMBL" id="JAIVFQ010000044">
    <property type="protein sequence ID" value="MCC5602135.1"/>
    <property type="molecule type" value="Genomic_DNA"/>
</dbReference>
<keyword evidence="2" id="KW-1185">Reference proteome</keyword>